<name>A0A2B7YFD7_POLH7</name>
<proteinExistence type="inferred from homology"/>
<evidence type="ECO:0000256" key="10">
    <source>
        <dbReference type="ARBA" id="ARBA00023277"/>
    </source>
</evidence>
<dbReference type="GO" id="GO:0005737">
    <property type="term" value="C:cytoplasm"/>
    <property type="evidence" value="ECO:0007669"/>
    <property type="project" value="UniProtKB-SubCell"/>
</dbReference>
<evidence type="ECO:0000256" key="2">
    <source>
        <dbReference type="ARBA" id="ARBA00004496"/>
    </source>
</evidence>
<keyword evidence="10" id="KW-0119">Carbohydrate metabolism</keyword>
<evidence type="ECO:0000313" key="14">
    <source>
        <dbReference type="EMBL" id="PGH19317.1"/>
    </source>
</evidence>
<keyword evidence="4" id="KW-0963">Cytoplasm</keyword>
<evidence type="ECO:0000256" key="4">
    <source>
        <dbReference type="ARBA" id="ARBA00022490"/>
    </source>
</evidence>
<comment type="subcellular location">
    <subcellularLocation>
        <location evidence="2">Cytoplasm</location>
    </subcellularLocation>
</comment>
<comment type="similarity">
    <text evidence="3">Belongs to the phosphohexose mutase family.</text>
</comment>
<dbReference type="STRING" id="1447883.A0A2B7YFD7"/>
<dbReference type="GO" id="GO:0005634">
    <property type="term" value="C:nucleus"/>
    <property type="evidence" value="ECO:0007669"/>
    <property type="project" value="TreeGrafter"/>
</dbReference>
<dbReference type="EMBL" id="PDNA01000049">
    <property type="protein sequence ID" value="PGH19317.1"/>
    <property type="molecule type" value="Genomic_DNA"/>
</dbReference>
<dbReference type="GO" id="GO:0006006">
    <property type="term" value="P:glucose metabolic process"/>
    <property type="evidence" value="ECO:0007669"/>
    <property type="project" value="UniProtKB-KW"/>
</dbReference>
<keyword evidence="7" id="KW-0479">Metal-binding</keyword>
<evidence type="ECO:0000256" key="6">
    <source>
        <dbReference type="ARBA" id="ARBA00022553"/>
    </source>
</evidence>
<comment type="cofactor">
    <cofactor evidence="1">
        <name>Mg(2+)</name>
        <dbReference type="ChEBI" id="CHEBI:18420"/>
    </cofactor>
</comment>
<dbReference type="Pfam" id="PF02880">
    <property type="entry name" value="PGM_PMM_III"/>
    <property type="match status" value="1"/>
</dbReference>
<dbReference type="Pfam" id="PF02878">
    <property type="entry name" value="PGM_PMM_I"/>
    <property type="match status" value="1"/>
</dbReference>
<dbReference type="AlphaFoldDB" id="A0A2B7YFD7"/>
<evidence type="ECO:0000256" key="8">
    <source>
        <dbReference type="ARBA" id="ARBA00022842"/>
    </source>
</evidence>
<feature type="domain" description="Alpha-D-phosphohexomutase alpha/beta/alpha" evidence="12">
    <location>
        <begin position="223"/>
        <end position="326"/>
    </location>
</feature>
<dbReference type="InterPro" id="IPR016055">
    <property type="entry name" value="A-D-PHexomutase_a/b/a-I/II/III"/>
</dbReference>
<dbReference type="InterPro" id="IPR005845">
    <property type="entry name" value="A-D-PHexomutase_a/b/a-II"/>
</dbReference>
<evidence type="ECO:0000256" key="1">
    <source>
        <dbReference type="ARBA" id="ARBA00001946"/>
    </source>
</evidence>
<dbReference type="GO" id="GO:0008973">
    <property type="term" value="F:phosphopentomutase activity"/>
    <property type="evidence" value="ECO:0007669"/>
    <property type="project" value="TreeGrafter"/>
</dbReference>
<dbReference type="SUPFAM" id="SSF53738">
    <property type="entry name" value="Phosphoglucomutase, first 3 domains"/>
    <property type="match status" value="3"/>
</dbReference>
<comment type="caution">
    <text evidence="14">The sequence shown here is derived from an EMBL/GenBank/DDBJ whole genome shotgun (WGS) entry which is preliminary data.</text>
</comment>
<keyword evidence="6" id="KW-0597">Phosphoprotein</keyword>
<reference evidence="14 15" key="1">
    <citation type="submission" date="2017-10" db="EMBL/GenBank/DDBJ databases">
        <title>Comparative genomics in systemic dimorphic fungi from Ajellomycetaceae.</title>
        <authorList>
            <person name="Munoz J.F."/>
            <person name="Mcewen J.G."/>
            <person name="Clay O.K."/>
            <person name="Cuomo C.A."/>
        </authorList>
    </citation>
    <scope>NUCLEOTIDE SEQUENCE [LARGE SCALE GENOMIC DNA]</scope>
    <source>
        <strain evidence="14 15">UAMH7299</strain>
    </source>
</reference>
<evidence type="ECO:0000259" key="12">
    <source>
        <dbReference type="Pfam" id="PF02879"/>
    </source>
</evidence>
<feature type="domain" description="Alpha-D-phosphohexomutase alpha/beta/alpha" evidence="11">
    <location>
        <begin position="55"/>
        <end position="195"/>
    </location>
</feature>
<evidence type="ECO:0000259" key="11">
    <source>
        <dbReference type="Pfam" id="PF02878"/>
    </source>
</evidence>
<keyword evidence="15" id="KW-1185">Reference proteome</keyword>
<evidence type="ECO:0000256" key="7">
    <source>
        <dbReference type="ARBA" id="ARBA00022723"/>
    </source>
</evidence>
<keyword evidence="5" id="KW-0313">Glucose metabolism</keyword>
<dbReference type="InterPro" id="IPR005844">
    <property type="entry name" value="A-D-PHexomutase_a/b/a-I"/>
</dbReference>
<protein>
    <recommendedName>
        <fullName evidence="16">Phosphoglucomutase</fullName>
    </recommendedName>
</protein>
<evidence type="ECO:0000256" key="3">
    <source>
        <dbReference type="ARBA" id="ARBA00010231"/>
    </source>
</evidence>
<dbReference type="FunFam" id="3.40.120.10:FF:000035">
    <property type="entry name" value="Pgm3p"/>
    <property type="match status" value="1"/>
</dbReference>
<dbReference type="GO" id="GO:0006166">
    <property type="term" value="P:purine ribonucleoside salvage"/>
    <property type="evidence" value="ECO:0007669"/>
    <property type="project" value="TreeGrafter"/>
</dbReference>
<evidence type="ECO:0000256" key="5">
    <source>
        <dbReference type="ARBA" id="ARBA00022526"/>
    </source>
</evidence>
<evidence type="ECO:0000313" key="15">
    <source>
        <dbReference type="Proteomes" id="UP000224634"/>
    </source>
</evidence>
<dbReference type="PROSITE" id="PS00710">
    <property type="entry name" value="PGM_PMM"/>
    <property type="match status" value="1"/>
</dbReference>
<dbReference type="InterPro" id="IPR016066">
    <property type="entry name" value="A-D-PHexomutase_CS"/>
</dbReference>
<keyword evidence="9" id="KW-0413">Isomerase</keyword>
<dbReference type="Gene3D" id="3.40.120.10">
    <property type="entry name" value="Alpha-D-Glucose-1,6-Bisphosphate, subunit A, domain 3"/>
    <property type="match status" value="3"/>
</dbReference>
<dbReference type="Gene3D" id="3.30.310.50">
    <property type="entry name" value="Alpha-D-phosphohexomutase, C-terminal domain"/>
    <property type="match status" value="1"/>
</dbReference>
<dbReference type="PANTHER" id="PTHR45745:SF1">
    <property type="entry name" value="PHOSPHOGLUCOMUTASE 2B-RELATED"/>
    <property type="match status" value="1"/>
</dbReference>
<feature type="domain" description="Alpha-D-phosphohexomutase alpha/beta/alpha" evidence="13">
    <location>
        <begin position="335"/>
        <end position="444"/>
    </location>
</feature>
<dbReference type="InterPro" id="IPR005846">
    <property type="entry name" value="A-D-PHexomutase_a/b/a-III"/>
</dbReference>
<keyword evidence="8" id="KW-0460">Magnesium</keyword>
<dbReference type="Proteomes" id="UP000224634">
    <property type="component" value="Unassembled WGS sequence"/>
</dbReference>
<dbReference type="InterPro" id="IPR036900">
    <property type="entry name" value="A-D-PHexomutase_C_sf"/>
</dbReference>
<dbReference type="CDD" id="cd05799">
    <property type="entry name" value="PGM2"/>
    <property type="match status" value="1"/>
</dbReference>
<dbReference type="OrthoDB" id="8300170at2759"/>
<dbReference type="GO" id="GO:0000287">
    <property type="term" value="F:magnesium ion binding"/>
    <property type="evidence" value="ECO:0007669"/>
    <property type="project" value="InterPro"/>
</dbReference>
<accession>A0A2B7YFD7</accession>
<evidence type="ECO:0008006" key="16">
    <source>
        <dbReference type="Google" id="ProtNLM"/>
    </source>
</evidence>
<dbReference type="Pfam" id="PF02879">
    <property type="entry name" value="PGM_PMM_II"/>
    <property type="match status" value="1"/>
</dbReference>
<sequence length="604" mass="67003">MGDVGDSSLLPQETLSALVQRWLDWDRDPETREEIIQLRDANNEAELEKRLRHRIQFGTAGLRGRMQAGFSSMNSLTVIQASQGLARFIKSTYRGRKEPAAVIGRDGRHNSAKFASLTANAFKAEGFEVLFNDMCPTPLVPYRILADDAIVGVMITASHNPAADNGIYSVSIYLANGAQINSPIDAQIADSIQQSLEPWSTAWDGIGEPKCPAPSEVKFPMESYFNAVHKFLVSIQAGSQPIPFVYTPLHGVGYSMMDYFCKELRLTGIVTVSEQRDPDPDFSTVKFPNPEEAGALDLAMKTADSKSIDLIIANDPDADRFAVAQKVDGMWFKFTGDQVGVLLASYILKYLPKSTKELAMLSTAVSTGMLARMAEVEKFHFQETLTGFKWLGNVARDLECKGYTVPFAFEEALGYMFTPVCYDKDGLTAAMVFLAAKSSWWMEGLTPYAKLQQLYEKYGYHENLNTYFVSPDVSTTTRLFEAIRSQPEEKREAVGPFPISRWRDMTKGFDSGTPDNVPLLPADKTSQMITVWSERGNIRFTLRGSGTEPKVKLYIESCSESKDEAIKSVCEVFSAVLESWIRPSAPGMTFASKMTTSSGYTLAL</sequence>
<dbReference type="PANTHER" id="PTHR45745">
    <property type="entry name" value="PHOSPHOMANNOMUTASE 45A"/>
    <property type="match status" value="1"/>
</dbReference>
<gene>
    <name evidence="14" type="ORF">AJ80_04070</name>
</gene>
<evidence type="ECO:0000256" key="9">
    <source>
        <dbReference type="ARBA" id="ARBA00023235"/>
    </source>
</evidence>
<organism evidence="14 15">
    <name type="scientific">Polytolypa hystricis (strain UAMH7299)</name>
    <dbReference type="NCBI Taxonomy" id="1447883"/>
    <lineage>
        <taxon>Eukaryota</taxon>
        <taxon>Fungi</taxon>
        <taxon>Dikarya</taxon>
        <taxon>Ascomycota</taxon>
        <taxon>Pezizomycotina</taxon>
        <taxon>Eurotiomycetes</taxon>
        <taxon>Eurotiomycetidae</taxon>
        <taxon>Onygenales</taxon>
        <taxon>Onygenales incertae sedis</taxon>
        <taxon>Polytolypa</taxon>
    </lineage>
</organism>
<evidence type="ECO:0000259" key="13">
    <source>
        <dbReference type="Pfam" id="PF02880"/>
    </source>
</evidence>
<dbReference type="SUPFAM" id="SSF55957">
    <property type="entry name" value="Phosphoglucomutase, C-terminal domain"/>
    <property type="match status" value="1"/>
</dbReference>